<gene>
    <name evidence="3" type="ORF">BJ508DRAFT_305859</name>
</gene>
<dbReference type="InterPro" id="IPR036047">
    <property type="entry name" value="F-box-like_dom_sf"/>
</dbReference>
<protein>
    <recommendedName>
        <fullName evidence="2">F-box domain-containing protein</fullName>
    </recommendedName>
</protein>
<evidence type="ECO:0000259" key="2">
    <source>
        <dbReference type="Pfam" id="PF00646"/>
    </source>
</evidence>
<dbReference type="Pfam" id="PF00646">
    <property type="entry name" value="F-box"/>
    <property type="match status" value="1"/>
</dbReference>
<sequence length="256" mass="28795">MDSTPYTTSSPAPAPANQQATLPSLPPELLHQIATFLPTVSAYFSFKLTSRLANQITSSPTTQSLFLNRIINKTSPTPHWNYAPPSGQPVISVPLFASIIFHLLSRFRSNPYGDIVNDLRHRLLQRSEIALPQVDRGRGVRVVVCLVYWLEPPTMESGPPFLVNIEFKNLPATWLRILLKLTELGDTGNWLRRVWLEEVLEEAWGKPDQRDGVNSTLGEFEDSESLTQAWEIWEVQTGNAFRSSMRVEVILESGIA</sequence>
<evidence type="ECO:0000313" key="3">
    <source>
        <dbReference type="EMBL" id="RPA82200.1"/>
    </source>
</evidence>
<dbReference type="AlphaFoldDB" id="A0A3N4IDI5"/>
<dbReference type="InterPro" id="IPR001810">
    <property type="entry name" value="F-box_dom"/>
</dbReference>
<feature type="domain" description="F-box" evidence="2">
    <location>
        <begin position="22"/>
        <end position="60"/>
    </location>
</feature>
<keyword evidence="4" id="KW-1185">Reference proteome</keyword>
<dbReference type="SUPFAM" id="SSF81383">
    <property type="entry name" value="F-box domain"/>
    <property type="match status" value="1"/>
</dbReference>
<evidence type="ECO:0000256" key="1">
    <source>
        <dbReference type="SAM" id="MobiDB-lite"/>
    </source>
</evidence>
<proteinExistence type="predicted"/>
<accession>A0A3N4IDI5</accession>
<dbReference type="Proteomes" id="UP000275078">
    <property type="component" value="Unassembled WGS sequence"/>
</dbReference>
<name>A0A3N4IDI5_ASCIM</name>
<reference evidence="3 4" key="1">
    <citation type="journal article" date="2018" name="Nat. Ecol. Evol.">
        <title>Pezizomycetes genomes reveal the molecular basis of ectomycorrhizal truffle lifestyle.</title>
        <authorList>
            <person name="Murat C."/>
            <person name="Payen T."/>
            <person name="Noel B."/>
            <person name="Kuo A."/>
            <person name="Morin E."/>
            <person name="Chen J."/>
            <person name="Kohler A."/>
            <person name="Krizsan K."/>
            <person name="Balestrini R."/>
            <person name="Da Silva C."/>
            <person name="Montanini B."/>
            <person name="Hainaut M."/>
            <person name="Levati E."/>
            <person name="Barry K.W."/>
            <person name="Belfiori B."/>
            <person name="Cichocki N."/>
            <person name="Clum A."/>
            <person name="Dockter R.B."/>
            <person name="Fauchery L."/>
            <person name="Guy J."/>
            <person name="Iotti M."/>
            <person name="Le Tacon F."/>
            <person name="Lindquist E.A."/>
            <person name="Lipzen A."/>
            <person name="Malagnac F."/>
            <person name="Mello A."/>
            <person name="Molinier V."/>
            <person name="Miyauchi S."/>
            <person name="Poulain J."/>
            <person name="Riccioni C."/>
            <person name="Rubini A."/>
            <person name="Sitrit Y."/>
            <person name="Splivallo R."/>
            <person name="Traeger S."/>
            <person name="Wang M."/>
            <person name="Zifcakova L."/>
            <person name="Wipf D."/>
            <person name="Zambonelli A."/>
            <person name="Paolocci F."/>
            <person name="Nowrousian M."/>
            <person name="Ottonello S."/>
            <person name="Baldrian P."/>
            <person name="Spatafora J.W."/>
            <person name="Henrissat B."/>
            <person name="Nagy L.G."/>
            <person name="Aury J.M."/>
            <person name="Wincker P."/>
            <person name="Grigoriev I.V."/>
            <person name="Bonfante P."/>
            <person name="Martin F.M."/>
        </authorList>
    </citation>
    <scope>NUCLEOTIDE SEQUENCE [LARGE SCALE GENOMIC DNA]</scope>
    <source>
        <strain evidence="3 4">RN42</strain>
    </source>
</reference>
<organism evidence="3 4">
    <name type="scientific">Ascobolus immersus RN42</name>
    <dbReference type="NCBI Taxonomy" id="1160509"/>
    <lineage>
        <taxon>Eukaryota</taxon>
        <taxon>Fungi</taxon>
        <taxon>Dikarya</taxon>
        <taxon>Ascomycota</taxon>
        <taxon>Pezizomycotina</taxon>
        <taxon>Pezizomycetes</taxon>
        <taxon>Pezizales</taxon>
        <taxon>Ascobolaceae</taxon>
        <taxon>Ascobolus</taxon>
    </lineage>
</organism>
<feature type="compositionally biased region" description="Low complexity" evidence="1">
    <location>
        <begin position="1"/>
        <end position="11"/>
    </location>
</feature>
<dbReference type="EMBL" id="ML119673">
    <property type="protein sequence ID" value="RPA82200.1"/>
    <property type="molecule type" value="Genomic_DNA"/>
</dbReference>
<evidence type="ECO:0000313" key="4">
    <source>
        <dbReference type="Proteomes" id="UP000275078"/>
    </source>
</evidence>
<feature type="region of interest" description="Disordered" evidence="1">
    <location>
        <begin position="1"/>
        <end position="21"/>
    </location>
</feature>